<dbReference type="eggNOG" id="KOG3112">
    <property type="taxonomic scope" value="Eukaryota"/>
</dbReference>
<dbReference type="EnsemblMetazoa" id="Aqu2.1.39597_001">
    <property type="protein sequence ID" value="Aqu2.1.39597_001"/>
    <property type="gene ID" value="Aqu2.1.39597"/>
</dbReference>
<dbReference type="InterPro" id="IPR019151">
    <property type="entry name" value="Proteasome_assmbl_chaperone_2"/>
</dbReference>
<dbReference type="PANTHER" id="PTHR12970:SF1">
    <property type="entry name" value="PROTEASOME ASSEMBLY CHAPERONE 2"/>
    <property type="match status" value="1"/>
</dbReference>
<dbReference type="Pfam" id="PF09754">
    <property type="entry name" value="PAC2"/>
    <property type="match status" value="1"/>
</dbReference>
<dbReference type="KEGG" id="aqu:100638503"/>
<dbReference type="GO" id="GO:0005634">
    <property type="term" value="C:nucleus"/>
    <property type="evidence" value="ECO:0007669"/>
    <property type="project" value="TreeGrafter"/>
</dbReference>
<dbReference type="EnsemblMetazoa" id="XM_003384185.3">
    <property type="protein sequence ID" value="XP_003384233.1"/>
    <property type="gene ID" value="LOC100638503"/>
</dbReference>
<dbReference type="PANTHER" id="PTHR12970">
    <property type="entry name" value="PROTEASOME ASSEMBLY CHAPERONE 2"/>
    <property type="match status" value="1"/>
</dbReference>
<protein>
    <recommendedName>
        <fullName evidence="1 4">Proteasome assembly chaperone 2</fullName>
    </recommendedName>
</protein>
<keyword evidence="6" id="KW-1185">Reference proteome</keyword>
<evidence type="ECO:0000256" key="4">
    <source>
        <dbReference type="PIRNR" id="PIRNR010044"/>
    </source>
</evidence>
<reference evidence="5" key="2">
    <citation type="submission" date="2017-05" db="UniProtKB">
        <authorList>
            <consortium name="EnsemblMetazoa"/>
        </authorList>
    </citation>
    <scope>IDENTIFICATION</scope>
</reference>
<organism evidence="5">
    <name type="scientific">Amphimedon queenslandica</name>
    <name type="common">Sponge</name>
    <dbReference type="NCBI Taxonomy" id="400682"/>
    <lineage>
        <taxon>Eukaryota</taxon>
        <taxon>Metazoa</taxon>
        <taxon>Porifera</taxon>
        <taxon>Demospongiae</taxon>
        <taxon>Heteroscleromorpha</taxon>
        <taxon>Haplosclerida</taxon>
        <taxon>Niphatidae</taxon>
        <taxon>Amphimedon</taxon>
    </lineage>
</organism>
<dbReference type="STRING" id="400682.A0A1X7VJF2"/>
<dbReference type="AlphaFoldDB" id="A0A1X7VJF2"/>
<evidence type="ECO:0000313" key="6">
    <source>
        <dbReference type="Proteomes" id="UP000007879"/>
    </source>
</evidence>
<dbReference type="InParanoid" id="A0A1X7VJF2"/>
<proteinExistence type="inferred from homology"/>
<evidence type="ECO:0000256" key="3">
    <source>
        <dbReference type="ARBA" id="ARBA00025745"/>
    </source>
</evidence>
<comment type="function">
    <text evidence="4">Chaperone protein which promotes assembly of the 20S proteasome as part of a heterodimer with PSMG1.</text>
</comment>
<evidence type="ECO:0000256" key="1">
    <source>
        <dbReference type="ARBA" id="ARBA00019186"/>
    </source>
</evidence>
<dbReference type="InterPro" id="IPR038389">
    <property type="entry name" value="PSMG2_sf"/>
</dbReference>
<dbReference type="InterPro" id="IPR016562">
    <property type="entry name" value="Proteasome_assmbl_chp_2_euk"/>
</dbReference>
<accession>A0A1X7VJF2</accession>
<gene>
    <name evidence="5" type="primary">100638503</name>
</gene>
<evidence type="ECO:0000256" key="2">
    <source>
        <dbReference type="ARBA" id="ARBA00023186"/>
    </source>
</evidence>
<keyword evidence="2 4" id="KW-0143">Chaperone</keyword>
<dbReference type="PIRSF" id="PIRSF010044">
    <property type="entry name" value="UCP010044"/>
    <property type="match status" value="1"/>
</dbReference>
<comment type="subunit">
    <text evidence="4">Forms a heterodimer with PSMG1.</text>
</comment>
<dbReference type="Gene3D" id="3.40.50.10900">
    <property type="entry name" value="PAC-like subunit"/>
    <property type="match status" value="2"/>
</dbReference>
<dbReference type="OMA" id="HSTPFRY"/>
<dbReference type="GO" id="GO:0005829">
    <property type="term" value="C:cytosol"/>
    <property type="evidence" value="ECO:0007669"/>
    <property type="project" value="TreeGrafter"/>
</dbReference>
<dbReference type="GO" id="GO:0043248">
    <property type="term" value="P:proteasome assembly"/>
    <property type="evidence" value="ECO:0007669"/>
    <property type="project" value="TreeGrafter"/>
</dbReference>
<name>A0A1X7VJF2_AMPQE</name>
<reference evidence="6" key="1">
    <citation type="journal article" date="2010" name="Nature">
        <title>The Amphimedon queenslandica genome and the evolution of animal complexity.</title>
        <authorList>
            <person name="Srivastava M."/>
            <person name="Simakov O."/>
            <person name="Chapman J."/>
            <person name="Fahey B."/>
            <person name="Gauthier M.E."/>
            <person name="Mitros T."/>
            <person name="Richards G.S."/>
            <person name="Conaco C."/>
            <person name="Dacre M."/>
            <person name="Hellsten U."/>
            <person name="Larroux C."/>
            <person name="Putnam N.H."/>
            <person name="Stanke M."/>
            <person name="Adamska M."/>
            <person name="Darling A."/>
            <person name="Degnan S.M."/>
            <person name="Oakley T.H."/>
            <person name="Plachetzki D.C."/>
            <person name="Zhai Y."/>
            <person name="Adamski M."/>
            <person name="Calcino A."/>
            <person name="Cummins S.F."/>
            <person name="Goodstein D.M."/>
            <person name="Harris C."/>
            <person name="Jackson D.J."/>
            <person name="Leys S.P."/>
            <person name="Shu S."/>
            <person name="Woodcroft B.J."/>
            <person name="Vervoort M."/>
            <person name="Kosik K.S."/>
            <person name="Manning G."/>
            <person name="Degnan B.M."/>
            <person name="Rokhsar D.S."/>
        </authorList>
    </citation>
    <scope>NUCLEOTIDE SEQUENCE [LARGE SCALE GENOMIC DNA]</scope>
</reference>
<evidence type="ECO:0000313" key="5">
    <source>
        <dbReference type="EnsemblMetazoa" id="Aqu2.1.39597_001"/>
    </source>
</evidence>
<sequence>MADFFIQSNERDQHLPSGYKILLPSVSVGNVPQLTLDLIINSLHAKLSGWFQDDSILPVIGNKPFNHSSPSTLTTPAELYISHANKLMIVQLRSPIAKGKSNKFINRLVEWLEAQRPSAVILLASLYAEERMDVHIQSSPFRFLLNENSVHLFTHFSSALNWQPMEPRNTENKAASPDGVLEIEQIFLPGSGFAKQMYKKSASLPLVTIAVFSSQGNNCPDAINMADHIDQWLNLKGNEEGERNGWSLPASWSSVYGGPSPKSLY</sequence>
<comment type="similarity">
    <text evidence="3 4">Belongs to the PSMG2 family.</text>
</comment>
<dbReference type="OrthoDB" id="10260712at2759"/>
<dbReference type="Proteomes" id="UP000007879">
    <property type="component" value="Unassembled WGS sequence"/>
</dbReference>